<keyword evidence="2" id="KW-0614">Plasmid</keyword>
<evidence type="ECO:0000313" key="2">
    <source>
        <dbReference type="EMBL" id="WHX12074.1"/>
    </source>
</evidence>
<geneLocation type="plasmid" evidence="2 3">
    <name>unnamed</name>
</geneLocation>
<reference evidence="2" key="1">
    <citation type="journal article" date="2023" name="Nat. Commun.">
        <title>Identification of a novel Human Milk Oligosaccharides utilization cluster in the infant gut commensal Bacteroides dorei.</title>
        <authorList>
            <person name="Kijner S."/>
            <person name="Ennis D."/>
            <person name="Shmorak S."/>
            <person name="Florentin A."/>
            <person name="Yassour M."/>
        </authorList>
    </citation>
    <scope>NUCLEOTIDE SEQUENCE</scope>
    <source>
        <strain evidence="2">2</strain>
        <plasmid evidence="2">unnamed</plasmid>
    </source>
</reference>
<dbReference type="Proteomes" id="UP001177934">
    <property type="component" value="Plasmid unnamed"/>
</dbReference>
<evidence type="ECO:0000313" key="3">
    <source>
        <dbReference type="Proteomes" id="UP001177934"/>
    </source>
</evidence>
<organism evidence="2 3">
    <name type="scientific">Phocaeicola dorei</name>
    <dbReference type="NCBI Taxonomy" id="357276"/>
    <lineage>
        <taxon>Bacteria</taxon>
        <taxon>Pseudomonadati</taxon>
        <taxon>Bacteroidota</taxon>
        <taxon>Bacteroidia</taxon>
        <taxon>Bacteroidales</taxon>
        <taxon>Bacteroidaceae</taxon>
        <taxon>Phocaeicola</taxon>
    </lineage>
</organism>
<feature type="transmembrane region" description="Helical" evidence="1">
    <location>
        <begin position="6"/>
        <end position="24"/>
    </location>
</feature>
<sequence>MIDILNYLLALSAVFFGYRIYVSRRNGRAFKEIRPLTVSFGITLLLLWGITVFTAFFQEPFNISTT</sequence>
<keyword evidence="1" id="KW-0812">Transmembrane</keyword>
<keyword evidence="1" id="KW-0472">Membrane</keyword>
<keyword evidence="1" id="KW-1133">Transmembrane helix</keyword>
<dbReference type="AlphaFoldDB" id="A0AA95HW23"/>
<feature type="transmembrane region" description="Helical" evidence="1">
    <location>
        <begin position="36"/>
        <end position="57"/>
    </location>
</feature>
<accession>A0AA95HW23</accession>
<name>A0AA95HW23_9BACT</name>
<protein>
    <submittedName>
        <fullName evidence="2">Uncharacterized protein</fullName>
    </submittedName>
</protein>
<proteinExistence type="predicted"/>
<gene>
    <name evidence="2" type="ORF">QNN11_23665</name>
</gene>
<dbReference type="EMBL" id="CP126057">
    <property type="protein sequence ID" value="WHX12074.1"/>
    <property type="molecule type" value="Genomic_DNA"/>
</dbReference>
<evidence type="ECO:0000256" key="1">
    <source>
        <dbReference type="SAM" id="Phobius"/>
    </source>
</evidence>